<evidence type="ECO:0000256" key="7">
    <source>
        <dbReference type="SAM" id="Phobius"/>
    </source>
</evidence>
<dbReference type="InterPro" id="IPR047218">
    <property type="entry name" value="YocR/YhdH-like"/>
</dbReference>
<keyword evidence="2 6" id="KW-0813">Transport</keyword>
<accession>A0A1Y6CVJ5</accession>
<protein>
    <recommendedName>
        <fullName evidence="6">Transporter</fullName>
    </recommendedName>
</protein>
<dbReference type="NCBIfam" id="NF037979">
    <property type="entry name" value="Na_transp"/>
    <property type="match status" value="1"/>
</dbReference>
<evidence type="ECO:0000256" key="1">
    <source>
        <dbReference type="ARBA" id="ARBA00004141"/>
    </source>
</evidence>
<dbReference type="EMBL" id="FWZT01000036">
    <property type="protein sequence ID" value="SMF81146.1"/>
    <property type="molecule type" value="Genomic_DNA"/>
</dbReference>
<keyword evidence="5 7" id="KW-0472">Membrane</keyword>
<evidence type="ECO:0000256" key="6">
    <source>
        <dbReference type="RuleBase" id="RU003732"/>
    </source>
</evidence>
<keyword evidence="6" id="KW-0769">Symport</keyword>
<dbReference type="InterPro" id="IPR037272">
    <property type="entry name" value="SNS_sf"/>
</dbReference>
<name>A0A1Y6CVJ5_9BACT</name>
<dbReference type="PROSITE" id="PS50267">
    <property type="entry name" value="NA_NEUROTRAN_SYMP_3"/>
    <property type="match status" value="1"/>
</dbReference>
<evidence type="ECO:0000256" key="2">
    <source>
        <dbReference type="ARBA" id="ARBA00022448"/>
    </source>
</evidence>
<feature type="transmembrane region" description="Helical" evidence="7">
    <location>
        <begin position="252"/>
        <end position="276"/>
    </location>
</feature>
<dbReference type="GO" id="GO:0016020">
    <property type="term" value="C:membrane"/>
    <property type="evidence" value="ECO:0007669"/>
    <property type="project" value="UniProtKB-SubCell"/>
</dbReference>
<comment type="similarity">
    <text evidence="6">Belongs to the sodium:neurotransmitter symporter (SNF) (TC 2.A.22) family.</text>
</comment>
<dbReference type="SUPFAM" id="SSF161070">
    <property type="entry name" value="SNF-like"/>
    <property type="match status" value="1"/>
</dbReference>
<dbReference type="RefSeq" id="WP_200820819.1">
    <property type="nucleotide sequence ID" value="NZ_FWZT01000036.1"/>
</dbReference>
<dbReference type="Proteomes" id="UP000192907">
    <property type="component" value="Unassembled WGS sequence"/>
</dbReference>
<organism evidence="8 9">
    <name type="scientific">Pseudobacteriovorax antillogorgiicola</name>
    <dbReference type="NCBI Taxonomy" id="1513793"/>
    <lineage>
        <taxon>Bacteria</taxon>
        <taxon>Pseudomonadati</taxon>
        <taxon>Bdellovibrionota</taxon>
        <taxon>Oligoflexia</taxon>
        <taxon>Oligoflexales</taxon>
        <taxon>Pseudobacteriovoracaceae</taxon>
        <taxon>Pseudobacteriovorax</taxon>
    </lineage>
</organism>
<feature type="transmembrane region" description="Helical" evidence="7">
    <location>
        <begin position="83"/>
        <end position="110"/>
    </location>
</feature>
<dbReference type="STRING" id="1513793.SAMN06296036_13618"/>
<feature type="transmembrane region" description="Helical" evidence="7">
    <location>
        <begin position="37"/>
        <end position="62"/>
    </location>
</feature>
<evidence type="ECO:0000313" key="8">
    <source>
        <dbReference type="EMBL" id="SMF81146.1"/>
    </source>
</evidence>
<keyword evidence="3 6" id="KW-0812">Transmembrane</keyword>
<dbReference type="CDD" id="cd10336">
    <property type="entry name" value="SLC6sbd_Tyt1-Like"/>
    <property type="match status" value="1"/>
</dbReference>
<dbReference type="GO" id="GO:0015293">
    <property type="term" value="F:symporter activity"/>
    <property type="evidence" value="ECO:0007669"/>
    <property type="project" value="UniProtKB-KW"/>
</dbReference>
<feature type="transmembrane region" description="Helical" evidence="7">
    <location>
        <begin position="222"/>
        <end position="240"/>
    </location>
</feature>
<dbReference type="AlphaFoldDB" id="A0A1Y6CVJ5"/>
<dbReference type="InterPro" id="IPR000175">
    <property type="entry name" value="Na/ntran_symport"/>
</dbReference>
<feature type="transmembrane region" description="Helical" evidence="7">
    <location>
        <begin position="144"/>
        <end position="166"/>
    </location>
</feature>
<gene>
    <name evidence="8" type="ORF">SAMN06296036_13618</name>
</gene>
<feature type="transmembrane region" description="Helical" evidence="7">
    <location>
        <begin position="379"/>
        <end position="396"/>
    </location>
</feature>
<proteinExistence type="inferred from homology"/>
<dbReference type="Pfam" id="PF00209">
    <property type="entry name" value="SNF"/>
    <property type="match status" value="2"/>
</dbReference>
<dbReference type="PROSITE" id="PS00610">
    <property type="entry name" value="NA_NEUROTRAN_SYMP_1"/>
    <property type="match status" value="1"/>
</dbReference>
<dbReference type="PANTHER" id="PTHR42948:SF1">
    <property type="entry name" value="TRANSPORTER"/>
    <property type="match status" value="1"/>
</dbReference>
<feature type="transmembrane region" description="Helical" evidence="7">
    <location>
        <begin position="178"/>
        <end position="202"/>
    </location>
</feature>
<sequence>MRSHWSGRLAFILAASGSAIGLGNIWKFPYITGQNGGGAFVLAYLITILLVGFPIFIAEIYIGQKAQKNAVSAFDVVHGKPSPFKAIGAMGVLSAFLILSFYSVVGGWILSFEWQALTGGFSNKAPEQIEGMLGALISDPVQVLAWHTGFMVLTAAIVIGGISKGIERWSKILMPGFFALLIALLVFSMSLDGFGDAFAFLFQPDFAKLTGESLLEAVGHSFFTLSLGMGAMITYGSYLAKGENLVKTAAAVTFLDTLIALIAGLVMFSVTFTYGLEPGSGPGLMFSTMPTLFSQMSFGSILLIAFFALVGFAALTSAISLLEVVVSYFVEEKNMSQKQATLLFAGIIWAVGVLCALSFNVLQGTFDFFDTFDKTTTNILMPLGGLLTAVFFGWCIPSSEVERIVGGKTIFATGLTFVSRFVAPIGVGVVMVVGLINWLF</sequence>
<keyword evidence="9" id="KW-1185">Reference proteome</keyword>
<feature type="transmembrane region" description="Helical" evidence="7">
    <location>
        <begin position="341"/>
        <end position="359"/>
    </location>
</feature>
<dbReference type="PRINTS" id="PR00176">
    <property type="entry name" value="NANEUSMPORT"/>
</dbReference>
<feature type="transmembrane region" description="Helical" evidence="7">
    <location>
        <begin position="417"/>
        <end position="439"/>
    </location>
</feature>
<comment type="subcellular location">
    <subcellularLocation>
        <location evidence="1">Membrane</location>
        <topology evidence="1">Multi-pass membrane protein</topology>
    </subcellularLocation>
</comment>
<reference evidence="9" key="1">
    <citation type="submission" date="2017-04" db="EMBL/GenBank/DDBJ databases">
        <authorList>
            <person name="Varghese N."/>
            <person name="Submissions S."/>
        </authorList>
    </citation>
    <scope>NUCLEOTIDE SEQUENCE [LARGE SCALE GENOMIC DNA]</scope>
    <source>
        <strain evidence="9">RKEM611</strain>
    </source>
</reference>
<evidence type="ECO:0000256" key="3">
    <source>
        <dbReference type="ARBA" id="ARBA00022692"/>
    </source>
</evidence>
<feature type="transmembrane region" description="Helical" evidence="7">
    <location>
        <begin position="296"/>
        <end position="329"/>
    </location>
</feature>
<evidence type="ECO:0000313" key="9">
    <source>
        <dbReference type="Proteomes" id="UP000192907"/>
    </source>
</evidence>
<keyword evidence="4 7" id="KW-1133">Transmembrane helix</keyword>
<evidence type="ECO:0000256" key="5">
    <source>
        <dbReference type="ARBA" id="ARBA00023136"/>
    </source>
</evidence>
<dbReference type="PANTHER" id="PTHR42948">
    <property type="entry name" value="TRANSPORTER"/>
    <property type="match status" value="1"/>
</dbReference>
<evidence type="ECO:0000256" key="4">
    <source>
        <dbReference type="ARBA" id="ARBA00022989"/>
    </source>
</evidence>